<comment type="caution">
    <text evidence="4">The sequence shown here is derived from an EMBL/GenBank/DDBJ whole genome shotgun (WGS) entry which is preliminary data.</text>
</comment>
<dbReference type="InterPro" id="IPR000182">
    <property type="entry name" value="GNAT_dom"/>
</dbReference>
<organism evidence="4 5">
    <name type="scientific">Roseibium limicola</name>
    <dbReference type="NCBI Taxonomy" id="2816037"/>
    <lineage>
        <taxon>Bacteria</taxon>
        <taxon>Pseudomonadati</taxon>
        <taxon>Pseudomonadota</taxon>
        <taxon>Alphaproteobacteria</taxon>
        <taxon>Hyphomicrobiales</taxon>
        <taxon>Stappiaceae</taxon>
        <taxon>Roseibium</taxon>
    </lineage>
</organism>
<evidence type="ECO:0000256" key="2">
    <source>
        <dbReference type="ARBA" id="ARBA00023315"/>
    </source>
</evidence>
<protein>
    <submittedName>
        <fullName evidence="4">GNAT family N-acetyltransferase</fullName>
    </submittedName>
</protein>
<evidence type="ECO:0000256" key="1">
    <source>
        <dbReference type="ARBA" id="ARBA00022679"/>
    </source>
</evidence>
<proteinExistence type="predicted"/>
<dbReference type="Gene3D" id="3.40.630.30">
    <property type="match status" value="1"/>
</dbReference>
<dbReference type="Pfam" id="PF13508">
    <property type="entry name" value="Acetyltransf_7"/>
    <property type="match status" value="1"/>
</dbReference>
<dbReference type="PANTHER" id="PTHR43877">
    <property type="entry name" value="AMINOALKYLPHOSPHONATE N-ACETYLTRANSFERASE-RELATED-RELATED"/>
    <property type="match status" value="1"/>
</dbReference>
<dbReference type="Proteomes" id="UP000664779">
    <property type="component" value="Unassembled WGS sequence"/>
</dbReference>
<dbReference type="CDD" id="cd04301">
    <property type="entry name" value="NAT_SF"/>
    <property type="match status" value="1"/>
</dbReference>
<accession>A0A939EJB3</accession>
<dbReference type="PROSITE" id="PS51186">
    <property type="entry name" value="GNAT"/>
    <property type="match status" value="1"/>
</dbReference>
<dbReference type="AlphaFoldDB" id="A0A939EJB3"/>
<dbReference type="PANTHER" id="PTHR43877:SF2">
    <property type="entry name" value="AMINOALKYLPHOSPHONATE N-ACETYLTRANSFERASE-RELATED"/>
    <property type="match status" value="1"/>
</dbReference>
<dbReference type="InterPro" id="IPR016181">
    <property type="entry name" value="Acyl_CoA_acyltransferase"/>
</dbReference>
<dbReference type="RefSeq" id="WP_206937186.1">
    <property type="nucleotide sequence ID" value="NZ_JAFLNF010000001.1"/>
</dbReference>
<gene>
    <name evidence="4" type="ORF">J0X15_00315</name>
</gene>
<feature type="domain" description="N-acetyltransferase" evidence="3">
    <location>
        <begin position="3"/>
        <end position="151"/>
    </location>
</feature>
<keyword evidence="5" id="KW-1185">Reference proteome</keyword>
<keyword evidence="2" id="KW-0012">Acyltransferase</keyword>
<dbReference type="InterPro" id="IPR050832">
    <property type="entry name" value="Bact_Acetyltransf"/>
</dbReference>
<dbReference type="GO" id="GO:0016747">
    <property type="term" value="F:acyltransferase activity, transferring groups other than amino-acyl groups"/>
    <property type="evidence" value="ECO:0007669"/>
    <property type="project" value="InterPro"/>
</dbReference>
<keyword evidence="1" id="KW-0808">Transferase</keyword>
<dbReference type="InterPro" id="IPR015797">
    <property type="entry name" value="NUDIX_hydrolase-like_dom_sf"/>
</dbReference>
<evidence type="ECO:0000313" key="5">
    <source>
        <dbReference type="Proteomes" id="UP000664779"/>
    </source>
</evidence>
<name>A0A939EJB3_9HYPH</name>
<sequence>MTLKIRPAHSADQHRLTAILHRSKASWGYPEEKMENFRCAFRLTAKDIERGVFLVAERDGQPVGFAGGFARGETFCLDYLFIAPEATTQGIGRLLLTRIEDQARIQGVKRLKLESDHFAAPFYVRQGFEQTGTRPSPMSPTGAIPVFERRLSGPAFPLKSIKLKMSTEADWGFEQSNESAISAHWQDVTRKNPHLWNGRTLKVTDLNFQDGHLNGTCQESSFAAFLAWRDWGFPSLATYNLFGSAVLRCSDGALVFGVMADHTANPGKIYPPGGSLEPSDINPDTGEIEVLGSIFRELEEETGMTSADVTHTDTTAIFFGPMISVAAILEVNETAETVRENILQHSFATEEKELKDAVILRSQADLTQPGLQPWAKAIAKAILPIGQPQNA</sequence>
<dbReference type="SUPFAM" id="SSF55729">
    <property type="entry name" value="Acyl-CoA N-acyltransferases (Nat)"/>
    <property type="match status" value="1"/>
</dbReference>
<reference evidence="4" key="1">
    <citation type="submission" date="2021-03" db="EMBL/GenBank/DDBJ databases">
        <title>Roseibium sp. CAU 1637 isolated from Incheon.</title>
        <authorList>
            <person name="Kim W."/>
        </authorList>
    </citation>
    <scope>NUCLEOTIDE SEQUENCE</scope>
    <source>
        <strain evidence="4">CAU 1637</strain>
    </source>
</reference>
<evidence type="ECO:0000259" key="3">
    <source>
        <dbReference type="PROSITE" id="PS51186"/>
    </source>
</evidence>
<dbReference type="SUPFAM" id="SSF55811">
    <property type="entry name" value="Nudix"/>
    <property type="match status" value="1"/>
</dbReference>
<dbReference type="EMBL" id="JAFLNF010000001">
    <property type="protein sequence ID" value="MBO0343649.1"/>
    <property type="molecule type" value="Genomic_DNA"/>
</dbReference>
<evidence type="ECO:0000313" key="4">
    <source>
        <dbReference type="EMBL" id="MBO0343649.1"/>
    </source>
</evidence>